<dbReference type="Pfam" id="PF00501">
    <property type="entry name" value="AMP-binding"/>
    <property type="match status" value="1"/>
</dbReference>
<dbReference type="InterPro" id="IPR000873">
    <property type="entry name" value="AMP-dep_synth/lig_dom"/>
</dbReference>
<feature type="domain" description="AMP-binding enzyme C-terminal" evidence="4">
    <location>
        <begin position="437"/>
        <end position="512"/>
    </location>
</feature>
<name>A0A919EEK5_9ACTN</name>
<sequence>MIAQGNHIRRPEDSRMDTAAPFRLYVEDILDRLAEDPGREVVVHGERRVTAGEFRSLVHRAARALRELGLGPGRSVTLLAGNLPETLAARYAAHLSGCTVNHLYHKLSADAQAAIVADVETRALIADPRYAGRAAELTDNVPVEHVLTLGPAPLGTDLLALAAGQEDGPVASLARAGDICGIRHTGGTTGHPKGICHTFQQQSDLFGARKPDADAHEYRQLACTTLAHVAGLFADITLRGGGTVVLQDDFEAGAVLEAVEREGITHMFLLPPLLYQLLDHPASATTDLSSLRSLVYGGCAASPARLIDATRRLGPVLSQFYGQSEVGGISMLMPEDHDPARPELLRSAGRIVDGVEVAIRDEEGRDLPPGERGEICVRSRQAMQGYWKQPELTAKVLRDGWIHTGDVGYLDENGYLTVADRLKDMIIVVGGHVYTSELEDLLNSHPDVLQSAVFGVRDADRTEQVHAVVVPRPGAGVDEEALRTLVREARGAMYEPARISFAGSLPLTEAGKPDKNALRRAAEETAGVAA</sequence>
<accession>A0A919EEK5</accession>
<evidence type="ECO:0000313" key="6">
    <source>
        <dbReference type="Proteomes" id="UP000638313"/>
    </source>
</evidence>
<dbReference type="Proteomes" id="UP000638313">
    <property type="component" value="Unassembled WGS sequence"/>
</dbReference>
<dbReference type="AlphaFoldDB" id="A0A919EEK5"/>
<proteinExistence type="inferred from homology"/>
<dbReference type="PANTHER" id="PTHR24096:SF149">
    <property type="entry name" value="AMP-BINDING DOMAIN-CONTAINING PROTEIN-RELATED"/>
    <property type="match status" value="1"/>
</dbReference>
<evidence type="ECO:0000313" key="5">
    <source>
        <dbReference type="EMBL" id="GHF65284.1"/>
    </source>
</evidence>
<evidence type="ECO:0000256" key="2">
    <source>
        <dbReference type="ARBA" id="ARBA00022598"/>
    </source>
</evidence>
<comment type="similarity">
    <text evidence="1">Belongs to the ATP-dependent AMP-binding enzyme family.</text>
</comment>
<dbReference type="PANTHER" id="PTHR24096">
    <property type="entry name" value="LONG-CHAIN-FATTY-ACID--COA LIGASE"/>
    <property type="match status" value="1"/>
</dbReference>
<feature type="domain" description="AMP-dependent synthetase/ligase" evidence="3">
    <location>
        <begin position="33"/>
        <end position="387"/>
    </location>
</feature>
<dbReference type="Gene3D" id="3.30.300.30">
    <property type="match status" value="1"/>
</dbReference>
<dbReference type="GO" id="GO:0016405">
    <property type="term" value="F:CoA-ligase activity"/>
    <property type="evidence" value="ECO:0007669"/>
    <property type="project" value="TreeGrafter"/>
</dbReference>
<dbReference type="PROSITE" id="PS00455">
    <property type="entry name" value="AMP_BINDING"/>
    <property type="match status" value="1"/>
</dbReference>
<dbReference type="EMBL" id="BNBD01000014">
    <property type="protein sequence ID" value="GHF65284.1"/>
    <property type="molecule type" value="Genomic_DNA"/>
</dbReference>
<protein>
    <submittedName>
        <fullName evidence="5">Fatty acid CoA ligase</fullName>
    </submittedName>
</protein>
<dbReference type="InterPro" id="IPR020845">
    <property type="entry name" value="AMP-binding_CS"/>
</dbReference>
<evidence type="ECO:0000259" key="3">
    <source>
        <dbReference type="Pfam" id="PF00501"/>
    </source>
</evidence>
<dbReference type="Pfam" id="PF13193">
    <property type="entry name" value="AMP-binding_C"/>
    <property type="match status" value="1"/>
</dbReference>
<reference evidence="5" key="1">
    <citation type="journal article" date="2014" name="Int. J. Syst. Evol. Microbiol.">
        <title>Complete genome sequence of Corynebacterium casei LMG S-19264T (=DSM 44701T), isolated from a smear-ripened cheese.</title>
        <authorList>
            <consortium name="US DOE Joint Genome Institute (JGI-PGF)"/>
            <person name="Walter F."/>
            <person name="Albersmeier A."/>
            <person name="Kalinowski J."/>
            <person name="Ruckert C."/>
        </authorList>
    </citation>
    <scope>NUCLEOTIDE SEQUENCE</scope>
    <source>
        <strain evidence="5">JCM 4059</strain>
    </source>
</reference>
<gene>
    <name evidence="5" type="ORF">GCM10010218_53440</name>
</gene>
<organism evidence="5 6">
    <name type="scientific">Streptomyces mashuensis</name>
    <dbReference type="NCBI Taxonomy" id="33904"/>
    <lineage>
        <taxon>Bacteria</taxon>
        <taxon>Bacillati</taxon>
        <taxon>Actinomycetota</taxon>
        <taxon>Actinomycetes</taxon>
        <taxon>Kitasatosporales</taxon>
        <taxon>Streptomycetaceae</taxon>
        <taxon>Streptomyces</taxon>
    </lineage>
</organism>
<dbReference type="InterPro" id="IPR045851">
    <property type="entry name" value="AMP-bd_C_sf"/>
</dbReference>
<dbReference type="Gene3D" id="3.40.50.12780">
    <property type="entry name" value="N-terminal domain of ligase-like"/>
    <property type="match status" value="1"/>
</dbReference>
<dbReference type="SUPFAM" id="SSF56801">
    <property type="entry name" value="Acetyl-CoA synthetase-like"/>
    <property type="match status" value="1"/>
</dbReference>
<dbReference type="InterPro" id="IPR042099">
    <property type="entry name" value="ANL_N_sf"/>
</dbReference>
<evidence type="ECO:0000259" key="4">
    <source>
        <dbReference type="Pfam" id="PF13193"/>
    </source>
</evidence>
<dbReference type="InterPro" id="IPR025110">
    <property type="entry name" value="AMP-bd_C"/>
</dbReference>
<keyword evidence="6" id="KW-1185">Reference proteome</keyword>
<comment type="caution">
    <text evidence="5">The sequence shown here is derived from an EMBL/GenBank/DDBJ whole genome shotgun (WGS) entry which is preliminary data.</text>
</comment>
<reference evidence="5" key="2">
    <citation type="submission" date="2020-09" db="EMBL/GenBank/DDBJ databases">
        <authorList>
            <person name="Sun Q."/>
            <person name="Ohkuma M."/>
        </authorList>
    </citation>
    <scope>NUCLEOTIDE SEQUENCE</scope>
    <source>
        <strain evidence="5">JCM 4059</strain>
    </source>
</reference>
<keyword evidence="2 5" id="KW-0436">Ligase</keyword>
<evidence type="ECO:0000256" key="1">
    <source>
        <dbReference type="ARBA" id="ARBA00006432"/>
    </source>
</evidence>